<dbReference type="InterPro" id="IPR007890">
    <property type="entry name" value="CHASE2"/>
</dbReference>
<accession>A0A316G5E1</accession>
<protein>
    <submittedName>
        <fullName evidence="3">CHASE2 domain-containing protein</fullName>
    </submittedName>
</protein>
<dbReference type="SMART" id="SM01080">
    <property type="entry name" value="CHASE2"/>
    <property type="match status" value="1"/>
</dbReference>
<organism evidence="3 4">
    <name type="scientific">Silicimonas algicola</name>
    <dbReference type="NCBI Taxonomy" id="1826607"/>
    <lineage>
        <taxon>Bacteria</taxon>
        <taxon>Pseudomonadati</taxon>
        <taxon>Pseudomonadota</taxon>
        <taxon>Alphaproteobacteria</taxon>
        <taxon>Rhodobacterales</taxon>
        <taxon>Paracoccaceae</taxon>
    </lineage>
</organism>
<dbReference type="InterPro" id="IPR036890">
    <property type="entry name" value="HATPase_C_sf"/>
</dbReference>
<dbReference type="OrthoDB" id="10020150at2"/>
<name>A0A316G5E1_9RHOB</name>
<sequence>MTRSYAVIAISVTFVTGALHVFGLFVAPNGMAYDTWLQLRPTPVSAVLVVEVPDGAQDRPAAAWGELAQDLRGLGARQIVFAFDPHAADALGPSPGLAGDDLTVGRLARQFGSSSEEWEFLTPAPPTGTTWGAVFVPPAEYGIHRRQPISITVDGEVVPSLVGLAAERAGATDVPPPGTSFLLRFPESADRVPRIELGRVLEGEVVRDLFDGRTILVGVAEGPAAVGLTTPISPDAPTTRPLDFSAIALETLLNRRTVRDLELVPASFLLLATTLAGALVYSRVGPKNWPWAMALVLAGIVLLGTAALEAGDRLLPVTEIIFSQVLVSILVWQNREGNQDRMLRGLLRQFSSEDSGRRAEAALPPDWPVLCSMTRRLLGLRRSIFLVPGKRPSRLEQAAAIGCCLADLPDDCLDPRRPPYLDAARAGEPVQVPSTFLDCASEDELIYLAPMRRNGAAAGYWAFTVAGDEATEVPDMHRALQTAADLLDDERKPAGLRYDSATKAVDALLYSRLGSMSLRARMLDSILDEVSTALVVFDQLGRVLHANGPMSPLTAAIGVPLDALTPSDLMAALCRLPEEQGSRLTRRVLLEGSGIELPALVDVEGRRYLLRFSPLRPSPRPGISEGLMCELLDVTDLVRLAQFQRSFVQHVGLQLRHEVATIHMAATLMADERLPEGKRRRSSAHLQAAVERTLERLAKVETFMEEEIETRSAVVLPVDPALALKSALATVAEAAEQKGVRLEAQRSSLAGLVIADPLELRSLLGALLRLLVGDARRETEVSVTFEEGTTVVEIFLRNNGLGLPQARLEAILRGEEEPQSTELRDLRHGVRAAERWGGRLVGEGRPGVGFQFGLTMTRFT</sequence>
<dbReference type="Gene3D" id="3.30.565.10">
    <property type="entry name" value="Histidine kinase-like ATPase, C-terminal domain"/>
    <property type="match status" value="1"/>
</dbReference>
<evidence type="ECO:0000259" key="2">
    <source>
        <dbReference type="SMART" id="SM01080"/>
    </source>
</evidence>
<keyword evidence="1" id="KW-1133">Transmembrane helix</keyword>
<keyword evidence="1" id="KW-0812">Transmembrane</keyword>
<evidence type="ECO:0000256" key="1">
    <source>
        <dbReference type="SAM" id="Phobius"/>
    </source>
</evidence>
<feature type="transmembrane region" description="Helical" evidence="1">
    <location>
        <begin position="6"/>
        <end position="27"/>
    </location>
</feature>
<dbReference type="AlphaFoldDB" id="A0A316G5E1"/>
<reference evidence="3 4" key="1">
    <citation type="submission" date="2018-05" db="EMBL/GenBank/DDBJ databases">
        <title>Genomic Encyclopedia of Type Strains, Phase IV (KMG-IV): sequencing the most valuable type-strain genomes for metagenomic binning, comparative biology and taxonomic classification.</title>
        <authorList>
            <person name="Goeker M."/>
        </authorList>
    </citation>
    <scope>NUCLEOTIDE SEQUENCE [LARGE SCALE GENOMIC DNA]</scope>
    <source>
        <strain evidence="3 4">DSM 103371</strain>
    </source>
</reference>
<keyword evidence="1" id="KW-0472">Membrane</keyword>
<feature type="domain" description="CHASE2" evidence="2">
    <location>
        <begin position="25"/>
        <end position="281"/>
    </location>
</feature>
<evidence type="ECO:0000313" key="4">
    <source>
        <dbReference type="Proteomes" id="UP000245390"/>
    </source>
</evidence>
<dbReference type="SUPFAM" id="SSF55874">
    <property type="entry name" value="ATPase domain of HSP90 chaperone/DNA topoisomerase II/histidine kinase"/>
    <property type="match status" value="1"/>
</dbReference>
<dbReference type="RefSeq" id="WP_109760397.1">
    <property type="nucleotide sequence ID" value="NZ_CP034588.1"/>
</dbReference>
<feature type="transmembrane region" description="Helical" evidence="1">
    <location>
        <begin position="288"/>
        <end position="307"/>
    </location>
</feature>
<proteinExistence type="predicted"/>
<dbReference type="EMBL" id="QGGV01000009">
    <property type="protein sequence ID" value="PWK54990.1"/>
    <property type="molecule type" value="Genomic_DNA"/>
</dbReference>
<comment type="caution">
    <text evidence="3">The sequence shown here is derived from an EMBL/GenBank/DDBJ whole genome shotgun (WGS) entry which is preliminary data.</text>
</comment>
<keyword evidence="4" id="KW-1185">Reference proteome</keyword>
<evidence type="ECO:0000313" key="3">
    <source>
        <dbReference type="EMBL" id="PWK54990.1"/>
    </source>
</evidence>
<gene>
    <name evidence="3" type="ORF">C8D95_10977</name>
</gene>
<feature type="transmembrane region" description="Helical" evidence="1">
    <location>
        <begin position="263"/>
        <end position="282"/>
    </location>
</feature>
<dbReference type="Proteomes" id="UP000245390">
    <property type="component" value="Unassembled WGS sequence"/>
</dbReference>
<dbReference type="KEGG" id="salo:EF888_19910"/>